<name>B1Y8J7_PYRNV</name>
<gene>
    <name evidence="1" type="ordered locus">Tneu_1146</name>
</gene>
<dbReference type="HOGENOM" id="CLU_1792202_0_0_2"/>
<sequence>MLWIDSAGLYYLLNANPNGAMMLIKYIYENSGGLKIGLLADGDKTTSKCRGGCTDRKAMAVLVFLAGAGLAVNCIWCVKHVNCDHVCVNKHELYTALCQCDPGEEFIIAQCNCTYGEGAVFQEGANVADCQKPMRCFCHLSCKK</sequence>
<dbReference type="GeneID" id="6165850"/>
<dbReference type="RefSeq" id="WP_012350495.1">
    <property type="nucleotide sequence ID" value="NC_010525.1"/>
</dbReference>
<dbReference type="KEGG" id="tne:Tneu_1146"/>
<accession>B1Y8J7</accession>
<evidence type="ECO:0000313" key="2">
    <source>
        <dbReference type="Proteomes" id="UP000001694"/>
    </source>
</evidence>
<dbReference type="Proteomes" id="UP000001694">
    <property type="component" value="Chromosome"/>
</dbReference>
<protein>
    <submittedName>
        <fullName evidence="1">Uncharacterized protein</fullName>
    </submittedName>
</protein>
<dbReference type="eggNOG" id="arCOG10121">
    <property type="taxonomic scope" value="Archaea"/>
</dbReference>
<evidence type="ECO:0000313" key="1">
    <source>
        <dbReference type="EMBL" id="ACB40076.1"/>
    </source>
</evidence>
<proteinExistence type="predicted"/>
<dbReference type="AlphaFoldDB" id="B1Y8J7"/>
<dbReference type="STRING" id="444157.Tneu_1146"/>
<dbReference type="EMBL" id="CP001014">
    <property type="protein sequence ID" value="ACB40076.1"/>
    <property type="molecule type" value="Genomic_DNA"/>
</dbReference>
<organism evidence="1 2">
    <name type="scientific">Pyrobaculum neutrophilum (strain DSM 2338 / JCM 9278 / NBRC 100436 / V24Sta)</name>
    <name type="common">Thermoproteus neutrophilus</name>
    <dbReference type="NCBI Taxonomy" id="444157"/>
    <lineage>
        <taxon>Archaea</taxon>
        <taxon>Thermoproteota</taxon>
        <taxon>Thermoprotei</taxon>
        <taxon>Thermoproteales</taxon>
        <taxon>Thermoproteaceae</taxon>
        <taxon>Pyrobaculum</taxon>
    </lineage>
</organism>
<keyword evidence="2" id="KW-1185">Reference proteome</keyword>
<reference evidence="1" key="1">
    <citation type="submission" date="2008-03" db="EMBL/GenBank/DDBJ databases">
        <title>Complete sequence of Thermoproteus neutrophilus V24Sta.</title>
        <authorList>
            <consortium name="US DOE Joint Genome Institute"/>
            <person name="Copeland A."/>
            <person name="Lucas S."/>
            <person name="Lapidus A."/>
            <person name="Glavina del Rio T."/>
            <person name="Dalin E."/>
            <person name="Tice H."/>
            <person name="Bruce D."/>
            <person name="Goodwin L."/>
            <person name="Pitluck S."/>
            <person name="Sims D."/>
            <person name="Brettin T."/>
            <person name="Detter J.C."/>
            <person name="Han C."/>
            <person name="Kuske C.R."/>
            <person name="Schmutz J."/>
            <person name="Larimer F."/>
            <person name="Land M."/>
            <person name="Hauser L."/>
            <person name="Kyrpides N."/>
            <person name="Mikhailova N."/>
            <person name="Biddle J.F."/>
            <person name="Zhang Z."/>
            <person name="Fitz-Gibbon S.T."/>
            <person name="Lowe T.M."/>
            <person name="Saltikov C."/>
            <person name="House C.H."/>
            <person name="Richardson P."/>
        </authorList>
    </citation>
    <scope>NUCLEOTIDE SEQUENCE [LARGE SCALE GENOMIC DNA]</scope>
    <source>
        <strain evidence="1">V24Sta</strain>
    </source>
</reference>